<gene>
    <name evidence="2" type="ORF">BJX68DRAFT_138371</name>
</gene>
<name>A0ABR4JZG9_9EURO</name>
<dbReference type="PANTHER" id="PTHR37540">
    <property type="entry name" value="TRANSCRIPTION FACTOR (ACR-2), PUTATIVE-RELATED-RELATED"/>
    <property type="match status" value="1"/>
</dbReference>
<accession>A0ABR4JZG9</accession>
<dbReference type="PANTHER" id="PTHR37540:SF5">
    <property type="entry name" value="TRANSCRIPTION FACTOR DOMAIN-CONTAINING PROTEIN"/>
    <property type="match status" value="1"/>
</dbReference>
<proteinExistence type="predicted"/>
<evidence type="ECO:0000313" key="2">
    <source>
        <dbReference type="EMBL" id="KAL2844949.1"/>
    </source>
</evidence>
<comment type="caution">
    <text evidence="2">The sequence shown here is derived from an EMBL/GenBank/DDBJ whole genome shotgun (WGS) entry which is preliminary data.</text>
</comment>
<dbReference type="RefSeq" id="XP_070896415.1">
    <property type="nucleotide sequence ID" value="XM_071036424.1"/>
</dbReference>
<evidence type="ECO:0000313" key="3">
    <source>
        <dbReference type="Proteomes" id="UP001610444"/>
    </source>
</evidence>
<keyword evidence="3" id="KW-1185">Reference proteome</keyword>
<dbReference type="EMBL" id="JBFXLR010000039">
    <property type="protein sequence ID" value="KAL2844949.1"/>
    <property type="molecule type" value="Genomic_DNA"/>
</dbReference>
<evidence type="ECO:0008006" key="4">
    <source>
        <dbReference type="Google" id="ProtNLM"/>
    </source>
</evidence>
<reference evidence="2 3" key="1">
    <citation type="submission" date="2024-07" db="EMBL/GenBank/DDBJ databases">
        <title>Section-level genome sequencing and comparative genomics of Aspergillus sections Usti and Cavernicolus.</title>
        <authorList>
            <consortium name="Lawrence Berkeley National Laboratory"/>
            <person name="Nybo J.L."/>
            <person name="Vesth T.C."/>
            <person name="Theobald S."/>
            <person name="Frisvad J.C."/>
            <person name="Larsen T.O."/>
            <person name="Kjaerboelling I."/>
            <person name="Rothschild-Mancinelli K."/>
            <person name="Lyhne E.K."/>
            <person name="Kogle M.E."/>
            <person name="Barry K."/>
            <person name="Clum A."/>
            <person name="Na H."/>
            <person name="Ledsgaard L."/>
            <person name="Lin J."/>
            <person name="Lipzen A."/>
            <person name="Kuo A."/>
            <person name="Riley R."/>
            <person name="Mondo S."/>
            <person name="LaButti K."/>
            <person name="Haridas S."/>
            <person name="Pangalinan J."/>
            <person name="Salamov A.A."/>
            <person name="Simmons B.A."/>
            <person name="Magnuson J.K."/>
            <person name="Chen J."/>
            <person name="Drula E."/>
            <person name="Henrissat B."/>
            <person name="Wiebenga A."/>
            <person name="Lubbers R.J."/>
            <person name="Gomes A.C."/>
            <person name="Macurrencykelacurrency M.R."/>
            <person name="Stajich J."/>
            <person name="Grigoriev I.V."/>
            <person name="Mortensen U.H."/>
            <person name="De vries R.P."/>
            <person name="Baker S.E."/>
            <person name="Andersen M.R."/>
        </authorList>
    </citation>
    <scope>NUCLEOTIDE SEQUENCE [LARGE SCALE GENOMIC DNA]</scope>
    <source>
        <strain evidence="2 3">CBS 756.74</strain>
    </source>
</reference>
<dbReference type="Proteomes" id="UP001610444">
    <property type="component" value="Unassembled WGS sequence"/>
</dbReference>
<protein>
    <recommendedName>
        <fullName evidence="4">Fungal-specific transcription factor domain-containing protein</fullName>
    </recommendedName>
</protein>
<feature type="region of interest" description="Disordered" evidence="1">
    <location>
        <begin position="41"/>
        <end position="69"/>
    </location>
</feature>
<organism evidence="2 3">
    <name type="scientific">Aspergillus pseudodeflectus</name>
    <dbReference type="NCBI Taxonomy" id="176178"/>
    <lineage>
        <taxon>Eukaryota</taxon>
        <taxon>Fungi</taxon>
        <taxon>Dikarya</taxon>
        <taxon>Ascomycota</taxon>
        <taxon>Pezizomycotina</taxon>
        <taxon>Eurotiomycetes</taxon>
        <taxon>Eurotiomycetidae</taxon>
        <taxon>Eurotiales</taxon>
        <taxon>Aspergillaceae</taxon>
        <taxon>Aspergillus</taxon>
        <taxon>Aspergillus subgen. Nidulantes</taxon>
    </lineage>
</organism>
<evidence type="ECO:0000256" key="1">
    <source>
        <dbReference type="SAM" id="MobiDB-lite"/>
    </source>
</evidence>
<sequence length="513" mass="58361">MASQSNFMFIDSQADHAHNLSLRNKKQVFVMTKYYQDQKQASIDRLKPRSAPRGRRRLEPGAGTFPTTAKDREITKHKGSKDNLPQRKPPIWSLEAYLSQSFVDPLASSAVGMTDSMNQYFHHFRIHSIIMCYPLDPMRMGMWWWQEAITQPALLLTILFLSAGHQASLEMHNGVDPLVAEKTFRNCLRLRGRVLGTLKDIMEEPKKAVAEATTLIIASLASGEAVNANFEALEIHMKGLQRLVHLLGGVEAIDHGALAKIYECDVRSAALKNTRPVFAMSPRFRSEILQDARFFHTQEPLAIPRRLSQLGQSFFKAPWYTQLESSVRAYTQILHRLIIHYEEAQVTPSLITPTDNDLFLVFEHQLLSASYTSRPDDPHEPLRLSFLLYVNLRIWHFQGIPLTQYPAAALRASLGASLAHILKVAPDLLFWILWMGGLASRGAECHAWFVENLRTVAKQLELQNWVAARIVLGGFFYTDQYGWEAEKAAAEELWREVVPEAHKETHDTPVIFI</sequence>
<dbReference type="GeneID" id="98151588"/>